<feature type="transmembrane region" description="Helical" evidence="2">
    <location>
        <begin position="1091"/>
        <end position="1111"/>
    </location>
</feature>
<feature type="region of interest" description="Disordered" evidence="1">
    <location>
        <begin position="1223"/>
        <end position="1243"/>
    </location>
</feature>
<dbReference type="Pfam" id="PF11915">
    <property type="entry name" value="DUF3433"/>
    <property type="match status" value="2"/>
</dbReference>
<feature type="transmembrane region" description="Helical" evidence="2">
    <location>
        <begin position="567"/>
        <end position="591"/>
    </location>
</feature>
<comment type="caution">
    <text evidence="3">The sequence shown here is derived from an EMBL/GenBank/DDBJ whole genome shotgun (WGS) entry which is preliminary data.</text>
</comment>
<organism evidence="3 4">
    <name type="scientific">Colletotrichum sojae</name>
    <dbReference type="NCBI Taxonomy" id="2175907"/>
    <lineage>
        <taxon>Eukaryota</taxon>
        <taxon>Fungi</taxon>
        <taxon>Dikarya</taxon>
        <taxon>Ascomycota</taxon>
        <taxon>Pezizomycotina</taxon>
        <taxon>Sordariomycetes</taxon>
        <taxon>Hypocreomycetidae</taxon>
        <taxon>Glomerellales</taxon>
        <taxon>Glomerellaceae</taxon>
        <taxon>Colletotrichum</taxon>
        <taxon>Colletotrichum orchidearum species complex</taxon>
    </lineage>
</organism>
<evidence type="ECO:0000313" key="3">
    <source>
        <dbReference type="EMBL" id="KAF6799520.1"/>
    </source>
</evidence>
<dbReference type="InterPro" id="IPR021840">
    <property type="entry name" value="DUF3433"/>
</dbReference>
<feature type="transmembrane region" description="Helical" evidence="2">
    <location>
        <begin position="497"/>
        <end position="515"/>
    </location>
</feature>
<protein>
    <submittedName>
        <fullName evidence="3">Uncharacterized protein</fullName>
    </submittedName>
</protein>
<dbReference type="EMBL" id="WIGN01000319">
    <property type="protein sequence ID" value="KAF6799520.1"/>
    <property type="molecule type" value="Genomic_DNA"/>
</dbReference>
<feature type="transmembrane region" description="Helical" evidence="2">
    <location>
        <begin position="148"/>
        <end position="170"/>
    </location>
</feature>
<name>A0A8H6IUU7_9PEZI</name>
<accession>A0A8H6IUU7</accession>
<keyword evidence="2" id="KW-0812">Transmembrane</keyword>
<dbReference type="AlphaFoldDB" id="A0A8H6IUU7"/>
<dbReference type="PANTHER" id="PTHR37544:SF3">
    <property type="entry name" value="SPRAY"/>
    <property type="match status" value="1"/>
</dbReference>
<feature type="transmembrane region" description="Helical" evidence="2">
    <location>
        <begin position="84"/>
        <end position="102"/>
    </location>
</feature>
<feature type="transmembrane region" description="Helical" evidence="2">
    <location>
        <begin position="611"/>
        <end position="633"/>
    </location>
</feature>
<dbReference type="PANTHER" id="PTHR37544">
    <property type="entry name" value="SPRAY-RELATED"/>
    <property type="match status" value="1"/>
</dbReference>
<evidence type="ECO:0000256" key="1">
    <source>
        <dbReference type="SAM" id="MobiDB-lite"/>
    </source>
</evidence>
<evidence type="ECO:0000313" key="4">
    <source>
        <dbReference type="Proteomes" id="UP000652219"/>
    </source>
</evidence>
<gene>
    <name evidence="3" type="ORF">CSOJ01_12448</name>
</gene>
<feature type="transmembrane region" description="Helical" evidence="2">
    <location>
        <begin position="42"/>
        <end position="64"/>
    </location>
</feature>
<sequence length="1243" mass="137602">MPTLAEKKTFYTVTTGLEDDTDDANPNVNGAAKREPTWRPQWLRPAVLAAFAGLFLCITIALPVALWYSQRHDGLTRTRQSYGYVWRFGPTAVLTVLAALWARVELQAMRYMPWIVMRRGQTPDHDLDYTAMLSPEVLYHSLRRRHYLVFWTAITALLIRAEIVLAPGLFRLAPVEVVNPVDVRTLDTFNSSFTSGSIFTREAVIAYYAARAINDFDMRYPYGVTKDAAYQTFGAGGARGTQSAPIKAEVDGFFTDMECVRMRNHVLDSVEGKGGPYGYKTRISMQFEGCDETVWIEQTSIEAPEEGEFRPSWMVGTRIGPVPRPCPNLPQQYPQMIYSAGNYSLGVLNTSRPIVLEPDFKAVLCAPTAWISKVEVVDDGVSPNLTVLEGQPRREIDADINKMLEGSIPPTPGGGWFTDQSKLANYGPIMVENYSFNTTWDDSADLMERMSNATVRLMRRIGPLLGHYLLRTEADAGLVGEVTVTVDRLSLNRQVCLAMFALSFVISGLMLSALIRSRRYTRIWHRDPATILGSLLFVHDRSGSGLSEEMPAFELEGRKKSWSHSKFYPVVLRTWSQAAFTIFVGGLMIGLGVALRSSQLHGGIATVDESGFWYLLWTSFPALVMLGVSLYVASSDTMLRGLSELHSLTIAPCSARILDSSMLDMLGLRAMLRSVRQRLWTIVASQVLVLLCGFLATLATVAFSVTTVPEPTPVRLPQTTWFGDVAFGNDSYLYEKNREMLRSLIARKGEANFTSPRNTYNDLAFPVIDTSALAGDGAAAAATAEGSKTVRARLPAARVVSQCKRMPSSHWNVSITHYTETIGADTSETIYRGTLLANETCPNNRTKPLTLAANVQFGRNQTGTRAGFSSFADVLNSPENLYYTNRLCGQGVNRAEDLLQPTFTQTYVWGRMSHDLADFVYLRYYKCTYSWAQVMADVNLVWLDGELVIDHNRPPVADLSTAKPYEPALKVPMYDWRTVTTGLGQGRLVGNAMPEITVTNTSAGDVHAFFRPLAEPYGDVPLDAFGDPAWDERILEGLNGVFAFTSAQLLNLESRVPSGRDSLTATYPGDVEADAVVVDGSRRRLVQSATVTHVVIGILGIVALTHIWSLLSRALRAFFGIGLTSRLLSMNVEGLAPDEFGSINAMASLLYDSNLVGRLPDDSRRFTTEEVHAMLKGLRFRMGWFRRAEDGGRRFTVGALGDAAFEFLGGRYDKNGDGYKRVSEGTEDTGYQGGQGMREGNWI</sequence>
<keyword evidence="2" id="KW-0472">Membrane</keyword>
<proteinExistence type="predicted"/>
<reference evidence="3 4" key="1">
    <citation type="journal article" date="2020" name="Phytopathology">
        <title>Genome Sequence Resources of Colletotrichum truncatum, C. plurivorum, C. musicola, and C. sojae: Four Species Pathogenic to Soybean (Glycine max).</title>
        <authorList>
            <person name="Rogerio F."/>
            <person name="Boufleur T.R."/>
            <person name="Ciampi-Guillardi M."/>
            <person name="Sukno S.A."/>
            <person name="Thon M.R."/>
            <person name="Massola Junior N.S."/>
            <person name="Baroncelli R."/>
        </authorList>
    </citation>
    <scope>NUCLEOTIDE SEQUENCE [LARGE SCALE GENOMIC DNA]</scope>
    <source>
        <strain evidence="3 4">LFN0009</strain>
    </source>
</reference>
<dbReference type="Proteomes" id="UP000652219">
    <property type="component" value="Unassembled WGS sequence"/>
</dbReference>
<feature type="transmembrane region" description="Helical" evidence="2">
    <location>
        <begin position="679"/>
        <end position="705"/>
    </location>
</feature>
<evidence type="ECO:0000256" key="2">
    <source>
        <dbReference type="SAM" id="Phobius"/>
    </source>
</evidence>
<keyword evidence="2" id="KW-1133">Transmembrane helix</keyword>
<keyword evidence="4" id="KW-1185">Reference proteome</keyword>